<evidence type="ECO:0000313" key="3">
    <source>
        <dbReference type="Proteomes" id="UP000294919"/>
    </source>
</evidence>
<keyword evidence="3" id="KW-1185">Reference proteome</keyword>
<accession>A0A4R2KI60</accession>
<keyword evidence="1" id="KW-0732">Signal</keyword>
<proteinExistence type="predicted"/>
<comment type="caution">
    <text evidence="2">The sequence shown here is derived from an EMBL/GenBank/DDBJ whole genome shotgun (WGS) entry which is preliminary data.</text>
</comment>
<evidence type="ECO:0000313" key="2">
    <source>
        <dbReference type="EMBL" id="TCO72162.1"/>
    </source>
</evidence>
<feature type="chain" id="PRO_5020983229" evidence="1">
    <location>
        <begin position="24"/>
        <end position="352"/>
    </location>
</feature>
<gene>
    <name evidence="2" type="ORF">EV214_11925</name>
</gene>
<dbReference type="OrthoDB" id="2531933at2"/>
<sequence>MKKLLVITVYIFLFIASTGCSHNAELPVEANEPEMENTVNPFQSNDEDIGIMGSISHGPSILNVDENNHRVPWVYDGKEIYIEYRVKASGKAKNMGFFIFVDGIPQPYKVDDTKAPYEYMHTFELKEDDVDLPFTFIFSPVTGKQGETLDLTITSIYNPRFMPDMNETSSYGGYHGLLPAFYQLSFEADGKAPDDQSREVKGTINLSKEPVTNKFMEILNNNNFMQDIDMDVFNSQIFSLIYYDGSSIMDHYKINDDGTLHVTYKLCGHGGLEYTTTFYINHQPISIGEGTSIDTTIEKGSVSVIELDINLDNLEDFNTFYAISAPKNARDFPDGIFEAEKTQSILLYKKGE</sequence>
<reference evidence="2 3" key="1">
    <citation type="submission" date="2019-03" db="EMBL/GenBank/DDBJ databases">
        <title>Genomic Encyclopedia of Type Strains, Phase IV (KMG-IV): sequencing the most valuable type-strain genomes for metagenomic binning, comparative biology and taxonomic classification.</title>
        <authorList>
            <person name="Goeker M."/>
        </authorList>
    </citation>
    <scope>NUCLEOTIDE SEQUENCE [LARGE SCALE GENOMIC DNA]</scope>
    <source>
        <strain evidence="2 3">DSM 102940</strain>
    </source>
</reference>
<protein>
    <submittedName>
        <fullName evidence="2">Uncharacterized protein</fullName>
    </submittedName>
</protein>
<dbReference type="PROSITE" id="PS51257">
    <property type="entry name" value="PROKAR_LIPOPROTEIN"/>
    <property type="match status" value="1"/>
</dbReference>
<dbReference type="EMBL" id="SLWV01000019">
    <property type="protein sequence ID" value="TCO72162.1"/>
    <property type="molecule type" value="Genomic_DNA"/>
</dbReference>
<dbReference type="AlphaFoldDB" id="A0A4R2KI60"/>
<feature type="signal peptide" evidence="1">
    <location>
        <begin position="1"/>
        <end position="23"/>
    </location>
</feature>
<dbReference type="Proteomes" id="UP000294919">
    <property type="component" value="Unassembled WGS sequence"/>
</dbReference>
<evidence type="ECO:0000256" key="1">
    <source>
        <dbReference type="SAM" id="SignalP"/>
    </source>
</evidence>
<organism evidence="2 3">
    <name type="scientific">Marinisporobacter balticus</name>
    <dbReference type="NCBI Taxonomy" id="2018667"/>
    <lineage>
        <taxon>Bacteria</taxon>
        <taxon>Bacillati</taxon>
        <taxon>Bacillota</taxon>
        <taxon>Clostridia</taxon>
        <taxon>Peptostreptococcales</taxon>
        <taxon>Thermotaleaceae</taxon>
        <taxon>Marinisporobacter</taxon>
    </lineage>
</organism>
<dbReference type="RefSeq" id="WP_132246304.1">
    <property type="nucleotide sequence ID" value="NZ_SLWV01000019.1"/>
</dbReference>
<name>A0A4R2KI60_9FIRM</name>